<proteinExistence type="inferred from homology"/>
<dbReference type="EMBL" id="JAHHHW010000072">
    <property type="protein sequence ID" value="MBW4431590.1"/>
    <property type="molecule type" value="Genomic_DNA"/>
</dbReference>
<dbReference type="GO" id="GO:0022857">
    <property type="term" value="F:transmembrane transporter activity"/>
    <property type="evidence" value="ECO:0007669"/>
    <property type="project" value="TreeGrafter"/>
</dbReference>
<evidence type="ECO:0000256" key="5">
    <source>
        <dbReference type="ARBA" id="ARBA00023136"/>
    </source>
</evidence>
<dbReference type="InterPro" id="IPR025857">
    <property type="entry name" value="MacB_PCD"/>
</dbReference>
<dbReference type="Proteomes" id="UP000813215">
    <property type="component" value="Unassembled WGS sequence"/>
</dbReference>
<dbReference type="PANTHER" id="PTHR30572">
    <property type="entry name" value="MEMBRANE COMPONENT OF TRANSPORTER-RELATED"/>
    <property type="match status" value="1"/>
</dbReference>
<protein>
    <submittedName>
        <fullName evidence="10">ABC transporter permease</fullName>
    </submittedName>
</protein>
<evidence type="ECO:0000259" key="8">
    <source>
        <dbReference type="Pfam" id="PF02687"/>
    </source>
</evidence>
<comment type="caution">
    <text evidence="10">The sequence shown here is derived from an EMBL/GenBank/DDBJ whole genome shotgun (WGS) entry which is preliminary data.</text>
</comment>
<keyword evidence="2" id="KW-1003">Cell membrane</keyword>
<dbReference type="AlphaFoldDB" id="A0A9E3H652"/>
<feature type="transmembrane region" description="Helical" evidence="7">
    <location>
        <begin position="21"/>
        <end position="42"/>
    </location>
</feature>
<keyword evidence="3 7" id="KW-0812">Transmembrane</keyword>
<evidence type="ECO:0000256" key="6">
    <source>
        <dbReference type="ARBA" id="ARBA00038076"/>
    </source>
</evidence>
<evidence type="ECO:0000256" key="3">
    <source>
        <dbReference type="ARBA" id="ARBA00022692"/>
    </source>
</evidence>
<organism evidence="10 11">
    <name type="scientific">Pelatocladus maniniholoensis HA4357-MV3</name>
    <dbReference type="NCBI Taxonomy" id="1117104"/>
    <lineage>
        <taxon>Bacteria</taxon>
        <taxon>Bacillati</taxon>
        <taxon>Cyanobacteriota</taxon>
        <taxon>Cyanophyceae</taxon>
        <taxon>Nostocales</taxon>
        <taxon>Nostocaceae</taxon>
        <taxon>Pelatocladus</taxon>
    </lineage>
</organism>
<dbReference type="Pfam" id="PF12704">
    <property type="entry name" value="MacB_PCD"/>
    <property type="match status" value="1"/>
</dbReference>
<dbReference type="Pfam" id="PF02687">
    <property type="entry name" value="FtsX"/>
    <property type="match status" value="1"/>
</dbReference>
<dbReference type="InterPro" id="IPR050250">
    <property type="entry name" value="Macrolide_Exporter_MacB"/>
</dbReference>
<feature type="transmembrane region" description="Helical" evidence="7">
    <location>
        <begin position="281"/>
        <end position="306"/>
    </location>
</feature>
<evidence type="ECO:0000313" key="11">
    <source>
        <dbReference type="Proteomes" id="UP000813215"/>
    </source>
</evidence>
<evidence type="ECO:0000313" key="10">
    <source>
        <dbReference type="EMBL" id="MBW4431590.1"/>
    </source>
</evidence>
<reference evidence="10" key="2">
    <citation type="journal article" date="2022" name="Microbiol. Resour. Announc.">
        <title>Metagenome Sequencing to Explore Phylogenomics of Terrestrial Cyanobacteria.</title>
        <authorList>
            <person name="Ward R.D."/>
            <person name="Stajich J.E."/>
            <person name="Johansen J.R."/>
            <person name="Huntemann M."/>
            <person name="Clum A."/>
            <person name="Foster B."/>
            <person name="Foster B."/>
            <person name="Roux S."/>
            <person name="Palaniappan K."/>
            <person name="Varghese N."/>
            <person name="Mukherjee S."/>
            <person name="Reddy T.B.K."/>
            <person name="Daum C."/>
            <person name="Copeland A."/>
            <person name="Chen I.A."/>
            <person name="Ivanova N.N."/>
            <person name="Kyrpides N.C."/>
            <person name="Shapiro N."/>
            <person name="Eloe-Fadrosh E.A."/>
            <person name="Pietrasiak N."/>
        </authorList>
    </citation>
    <scope>NUCLEOTIDE SEQUENCE</scope>
    <source>
        <strain evidence="10">HA4357-MV3</strain>
    </source>
</reference>
<keyword evidence="5 7" id="KW-0472">Membrane</keyword>
<name>A0A9E3H652_9NOST</name>
<gene>
    <name evidence="10" type="ORF">KME28_07640</name>
</gene>
<dbReference type="InterPro" id="IPR003838">
    <property type="entry name" value="ABC3_permease_C"/>
</dbReference>
<feature type="transmembrane region" description="Helical" evidence="7">
    <location>
        <begin position="326"/>
        <end position="359"/>
    </location>
</feature>
<evidence type="ECO:0000256" key="4">
    <source>
        <dbReference type="ARBA" id="ARBA00022989"/>
    </source>
</evidence>
<evidence type="ECO:0000256" key="2">
    <source>
        <dbReference type="ARBA" id="ARBA00022475"/>
    </source>
</evidence>
<evidence type="ECO:0000259" key="9">
    <source>
        <dbReference type="Pfam" id="PF12704"/>
    </source>
</evidence>
<reference evidence="10" key="1">
    <citation type="submission" date="2021-05" db="EMBL/GenBank/DDBJ databases">
        <authorList>
            <person name="Pietrasiak N."/>
            <person name="Ward R."/>
            <person name="Stajich J.E."/>
            <person name="Kurbessoian T."/>
        </authorList>
    </citation>
    <scope>NUCLEOTIDE SEQUENCE</scope>
    <source>
        <strain evidence="10">HA4357-MV3</strain>
    </source>
</reference>
<evidence type="ECO:0000256" key="7">
    <source>
        <dbReference type="SAM" id="Phobius"/>
    </source>
</evidence>
<comment type="subcellular location">
    <subcellularLocation>
        <location evidence="1">Cell membrane</location>
        <topology evidence="1">Multi-pass membrane protein</topology>
    </subcellularLocation>
</comment>
<dbReference type="PANTHER" id="PTHR30572:SF4">
    <property type="entry name" value="ABC TRANSPORTER PERMEASE YTRF"/>
    <property type="match status" value="1"/>
</dbReference>
<feature type="domain" description="ABC3 transporter permease C-terminal" evidence="8">
    <location>
        <begin position="285"/>
        <end position="398"/>
    </location>
</feature>
<evidence type="ECO:0000256" key="1">
    <source>
        <dbReference type="ARBA" id="ARBA00004651"/>
    </source>
</evidence>
<keyword evidence="4 7" id="KW-1133">Transmembrane helix</keyword>
<feature type="domain" description="MacB-like periplasmic core" evidence="9">
    <location>
        <begin position="21"/>
        <end position="246"/>
    </location>
</feature>
<feature type="transmembrane region" description="Helical" evidence="7">
    <location>
        <begin position="365"/>
        <end position="388"/>
    </location>
</feature>
<sequence length="405" mass="42515">MNLAESIKMAGKTLLSNKLRSTLTMLGIVIGNASVIAMIGIGEAGQKYVNKQLESLGPNVLFVLPGNQETQRISFEVPKTLVLADADAIATQVPTIAGVAPELNRRQVVIYRNRNTNVNIIGTTPGFPEVRDFETAKGRFFTEVDMKRNNLVTVLGADLAEKLFGSSNPVGAQLRIKNTSFQVIGVLEAKGSSVGADYDEAALIPLTTAANRLIGRNSPYGIGLDYIVASATDGQSVDAAEFQMTNLLRLRHKITSEDDFTIRTQKDALQTVGQITGALTIMLAAIAAISLIVGGIGIMNIMLVSVTERTQEIGLRKAIGATQQDILLQFIIEAVILSAAGGLIGTAIGIGGILLVAALTPLDAGISVVAISLTVGVSGGIGLFFGVVPARRAAKLDPIVALRSA</sequence>
<accession>A0A9E3H652</accession>
<comment type="similarity">
    <text evidence="6">Belongs to the ABC-4 integral membrane protein family.</text>
</comment>
<dbReference type="GO" id="GO:0005886">
    <property type="term" value="C:plasma membrane"/>
    <property type="evidence" value="ECO:0007669"/>
    <property type="project" value="UniProtKB-SubCell"/>
</dbReference>